<dbReference type="AlphaFoldDB" id="A0AAF0HF52"/>
<evidence type="ECO:0000256" key="5">
    <source>
        <dbReference type="RuleBase" id="RU363013"/>
    </source>
</evidence>
<keyword evidence="4 5" id="KW-0413">Isomerase</keyword>
<dbReference type="NCBIfam" id="NF000722">
    <property type="entry name" value="PRK00042.2-1"/>
    <property type="match status" value="1"/>
</dbReference>
<dbReference type="GO" id="GO:0005829">
    <property type="term" value="C:cytosol"/>
    <property type="evidence" value="ECO:0007669"/>
    <property type="project" value="TreeGrafter"/>
</dbReference>
<comment type="subunit">
    <text evidence="5">Homodimer.</text>
</comment>
<dbReference type="PANTHER" id="PTHR21139">
    <property type="entry name" value="TRIOSEPHOSPHATE ISOMERASE"/>
    <property type="match status" value="1"/>
</dbReference>
<name>A0AAF0HF52_9HYPH</name>
<comment type="pathway">
    <text evidence="5">Carbohydrate degradation; glycolysis; D-glyceraldehyde 3-phosphate from glycerone phosphate: step 1/1.</text>
</comment>
<comment type="pathway">
    <text evidence="5">Carbohydrate biosynthesis; gluconeogenesis.</text>
</comment>
<dbReference type="RefSeq" id="WP_137395678.1">
    <property type="nucleotide sequence ID" value="NZ_CP124734.1"/>
</dbReference>
<gene>
    <name evidence="6" type="ORF">CFBP5477_019930</name>
</gene>
<dbReference type="InterPro" id="IPR020861">
    <property type="entry name" value="Triosephosphate_isomerase_AS"/>
</dbReference>
<evidence type="ECO:0000313" key="7">
    <source>
        <dbReference type="Proteomes" id="UP000298664"/>
    </source>
</evidence>
<accession>A0AAF0HF52</accession>
<keyword evidence="5" id="KW-0324">Glycolysis</keyword>
<dbReference type="InterPro" id="IPR000652">
    <property type="entry name" value="Triosephosphate_isomerase"/>
</dbReference>
<evidence type="ECO:0000313" key="6">
    <source>
        <dbReference type="EMBL" id="WHA43500.1"/>
    </source>
</evidence>
<dbReference type="SUPFAM" id="SSF51351">
    <property type="entry name" value="Triosephosphate isomerase (TIM)"/>
    <property type="match status" value="1"/>
</dbReference>
<dbReference type="EMBL" id="CP124734">
    <property type="protein sequence ID" value="WHA43500.1"/>
    <property type="molecule type" value="Genomic_DNA"/>
</dbReference>
<protein>
    <recommendedName>
        <fullName evidence="5">Triosephosphate isomerase</fullName>
        <ecNumber evidence="5">5.3.1.1</ecNumber>
    </recommendedName>
</protein>
<organism evidence="6 7">
    <name type="scientific">Agrobacterium larrymoorei</name>
    <dbReference type="NCBI Taxonomy" id="160699"/>
    <lineage>
        <taxon>Bacteria</taxon>
        <taxon>Pseudomonadati</taxon>
        <taxon>Pseudomonadota</taxon>
        <taxon>Alphaproteobacteria</taxon>
        <taxon>Hyphomicrobiales</taxon>
        <taxon>Rhizobiaceae</taxon>
        <taxon>Rhizobium/Agrobacterium group</taxon>
        <taxon>Agrobacterium</taxon>
    </lineage>
</organism>
<proteinExistence type="inferred from homology"/>
<keyword evidence="5" id="KW-0963">Cytoplasm</keyword>
<evidence type="ECO:0000256" key="2">
    <source>
        <dbReference type="ARBA" id="ARBA00004939"/>
    </source>
</evidence>
<dbReference type="GO" id="GO:0004807">
    <property type="term" value="F:triose-phosphate isomerase activity"/>
    <property type="evidence" value="ECO:0007669"/>
    <property type="project" value="UniProtKB-EC"/>
</dbReference>
<dbReference type="GO" id="GO:0006096">
    <property type="term" value="P:glycolytic process"/>
    <property type="evidence" value="ECO:0007669"/>
    <property type="project" value="UniProtKB-KW"/>
</dbReference>
<reference evidence="6" key="1">
    <citation type="submission" date="2023-05" db="EMBL/GenBank/DDBJ databases">
        <title>Complete genome sequence of Agrobacterium larrymoorei CFBP5477.</title>
        <authorList>
            <person name="Yen H.-C."/>
            <person name="Chou L."/>
            <person name="Lin Y.-C."/>
            <person name="Lai E.-M."/>
            <person name="Kuo C.-H."/>
        </authorList>
    </citation>
    <scope>NUCLEOTIDE SEQUENCE</scope>
    <source>
        <strain evidence="6">CFBP5477</strain>
    </source>
</reference>
<dbReference type="GO" id="GO:0046166">
    <property type="term" value="P:glyceraldehyde-3-phosphate biosynthetic process"/>
    <property type="evidence" value="ECO:0007669"/>
    <property type="project" value="TreeGrafter"/>
</dbReference>
<dbReference type="PANTHER" id="PTHR21139:SF42">
    <property type="entry name" value="TRIOSEPHOSPHATE ISOMERASE"/>
    <property type="match status" value="1"/>
</dbReference>
<dbReference type="EC" id="5.3.1.1" evidence="5"/>
<dbReference type="InterPro" id="IPR013785">
    <property type="entry name" value="Aldolase_TIM"/>
</dbReference>
<dbReference type="Gene3D" id="3.20.20.70">
    <property type="entry name" value="Aldolase class I"/>
    <property type="match status" value="1"/>
</dbReference>
<comment type="similarity">
    <text evidence="3 5">Belongs to the triosephosphate isomerase family.</text>
</comment>
<comment type="subcellular location">
    <subcellularLocation>
        <location evidence="5">Cytoplasm</location>
    </subcellularLocation>
</comment>
<dbReference type="CDD" id="cd00311">
    <property type="entry name" value="TIM"/>
    <property type="match status" value="1"/>
</dbReference>
<dbReference type="PROSITE" id="PS51440">
    <property type="entry name" value="TIM_2"/>
    <property type="match status" value="1"/>
</dbReference>
<keyword evidence="5" id="KW-0312">Gluconeogenesis</keyword>
<dbReference type="Proteomes" id="UP000298664">
    <property type="component" value="Chromosome Linear"/>
</dbReference>
<evidence type="ECO:0000256" key="1">
    <source>
        <dbReference type="ARBA" id="ARBA00000148"/>
    </source>
</evidence>
<dbReference type="Pfam" id="PF00121">
    <property type="entry name" value="TIM"/>
    <property type="match status" value="1"/>
</dbReference>
<evidence type="ECO:0000256" key="3">
    <source>
        <dbReference type="ARBA" id="ARBA00007422"/>
    </source>
</evidence>
<evidence type="ECO:0000256" key="4">
    <source>
        <dbReference type="ARBA" id="ARBA00023235"/>
    </source>
</evidence>
<comment type="pathway">
    <text evidence="2">Carbohydrate metabolism; erythritol degradation.</text>
</comment>
<dbReference type="InterPro" id="IPR035990">
    <property type="entry name" value="TIM_sf"/>
</dbReference>
<comment type="catalytic activity">
    <reaction evidence="5">
        <text>D-glyceraldehyde 3-phosphate = dihydroxyacetone phosphate</text>
        <dbReference type="Rhea" id="RHEA:18585"/>
        <dbReference type="ChEBI" id="CHEBI:57642"/>
        <dbReference type="ChEBI" id="CHEBI:59776"/>
        <dbReference type="EC" id="5.3.1.1"/>
    </reaction>
</comment>
<dbReference type="GO" id="GO:0019563">
    <property type="term" value="P:glycerol catabolic process"/>
    <property type="evidence" value="ECO:0007669"/>
    <property type="project" value="TreeGrafter"/>
</dbReference>
<comment type="catalytic activity">
    <reaction evidence="1">
        <text>L-erythrulose 1-phosphate = D-erythrulose 4-phosphate</text>
        <dbReference type="Rhea" id="RHEA:49588"/>
        <dbReference type="ChEBI" id="CHEBI:58002"/>
        <dbReference type="ChEBI" id="CHEBI:90796"/>
        <dbReference type="EC" id="5.3.1.33"/>
    </reaction>
</comment>
<sequence>MTSSPRFWIGTSWKMNKTLAEAMHFASALKATDKEADARIQRFIIPPFTAAREVKAALEGTSVKVGAQNMHWADQGAWTGEVSPLMLKDCNLDIVELGHSERREHFGETDETVGLKTEAAIRHGLIPLICIGETLADRDSGKAADVLAKEVRGALSKLSATQKNAEILLAYEPVWAIGVNGIPATADYADARQAEIIAVAEEVLGRRIPCLYGGSVNPKNCEELISSPHIDGLFIGRSAWNVEGYLDILAKCAARIDAKCEGEKA</sequence>
<dbReference type="GO" id="GO:0006094">
    <property type="term" value="P:gluconeogenesis"/>
    <property type="evidence" value="ECO:0007669"/>
    <property type="project" value="UniProtKB-KW"/>
</dbReference>
<dbReference type="PROSITE" id="PS00171">
    <property type="entry name" value="TIM_1"/>
    <property type="match status" value="1"/>
</dbReference>